<evidence type="ECO:0000313" key="1">
    <source>
        <dbReference type="EMBL" id="VEL16269.1"/>
    </source>
</evidence>
<evidence type="ECO:0000313" key="2">
    <source>
        <dbReference type="Proteomes" id="UP000784294"/>
    </source>
</evidence>
<sequence>MSQFLRASRCWLASPAYLNFSNVTLPSEKASIVSLPSEIEQSSQCNLHKIDRLHATHNYLYSSSEHSKVFYCDILRIYPKRLVVSQS</sequence>
<dbReference type="Proteomes" id="UP000784294">
    <property type="component" value="Unassembled WGS sequence"/>
</dbReference>
<dbReference type="AlphaFoldDB" id="A0A3S5AH22"/>
<protein>
    <submittedName>
        <fullName evidence="1">Uncharacterized protein</fullName>
    </submittedName>
</protein>
<gene>
    <name evidence="1" type="ORF">PXEA_LOCUS9709</name>
</gene>
<organism evidence="1 2">
    <name type="scientific">Protopolystoma xenopodis</name>
    <dbReference type="NCBI Taxonomy" id="117903"/>
    <lineage>
        <taxon>Eukaryota</taxon>
        <taxon>Metazoa</taxon>
        <taxon>Spiralia</taxon>
        <taxon>Lophotrochozoa</taxon>
        <taxon>Platyhelminthes</taxon>
        <taxon>Monogenea</taxon>
        <taxon>Polyopisthocotylea</taxon>
        <taxon>Polystomatidea</taxon>
        <taxon>Polystomatidae</taxon>
        <taxon>Protopolystoma</taxon>
    </lineage>
</organism>
<proteinExistence type="predicted"/>
<accession>A0A3S5AH22</accession>
<name>A0A3S5AH22_9PLAT</name>
<reference evidence="1" key="1">
    <citation type="submission" date="2018-11" db="EMBL/GenBank/DDBJ databases">
        <authorList>
            <consortium name="Pathogen Informatics"/>
        </authorList>
    </citation>
    <scope>NUCLEOTIDE SEQUENCE</scope>
</reference>
<comment type="caution">
    <text evidence="1">The sequence shown here is derived from an EMBL/GenBank/DDBJ whole genome shotgun (WGS) entry which is preliminary data.</text>
</comment>
<dbReference type="EMBL" id="CAAALY010027804">
    <property type="protein sequence ID" value="VEL16269.1"/>
    <property type="molecule type" value="Genomic_DNA"/>
</dbReference>
<keyword evidence="2" id="KW-1185">Reference proteome</keyword>